<dbReference type="PANTHER" id="PTHR16267">
    <property type="entry name" value="BANK1/PIK3AP1 FAMILY MEMBER"/>
    <property type="match status" value="1"/>
</dbReference>
<evidence type="ECO:0000313" key="4">
    <source>
        <dbReference type="EMBL" id="CAG9119284.1"/>
    </source>
</evidence>
<proteinExistence type="predicted"/>
<dbReference type="PANTHER" id="PTHR16267:SF11">
    <property type="entry name" value="STUMPS, ISOFORM E"/>
    <property type="match status" value="1"/>
</dbReference>
<dbReference type="Proteomes" id="UP000653454">
    <property type="component" value="Unassembled WGS sequence"/>
</dbReference>
<dbReference type="SUPFAM" id="SSF48403">
    <property type="entry name" value="Ankyrin repeat"/>
    <property type="match status" value="1"/>
</dbReference>
<feature type="region of interest" description="Disordered" evidence="2">
    <location>
        <begin position="839"/>
        <end position="913"/>
    </location>
</feature>
<comment type="caution">
    <text evidence="4">The sequence shown here is derived from an EMBL/GenBank/DDBJ whole genome shotgun (WGS) entry which is preliminary data.</text>
</comment>
<evidence type="ECO:0000256" key="1">
    <source>
        <dbReference type="SAM" id="Coils"/>
    </source>
</evidence>
<dbReference type="EMBL" id="CAJHNJ030000022">
    <property type="protein sequence ID" value="CAG9119284.1"/>
    <property type="molecule type" value="Genomic_DNA"/>
</dbReference>
<organism evidence="4 5">
    <name type="scientific">Plutella xylostella</name>
    <name type="common">Diamondback moth</name>
    <name type="synonym">Plutella maculipennis</name>
    <dbReference type="NCBI Taxonomy" id="51655"/>
    <lineage>
        <taxon>Eukaryota</taxon>
        <taxon>Metazoa</taxon>
        <taxon>Ecdysozoa</taxon>
        <taxon>Arthropoda</taxon>
        <taxon>Hexapoda</taxon>
        <taxon>Insecta</taxon>
        <taxon>Pterygota</taxon>
        <taxon>Neoptera</taxon>
        <taxon>Endopterygota</taxon>
        <taxon>Lepidoptera</taxon>
        <taxon>Glossata</taxon>
        <taxon>Ditrysia</taxon>
        <taxon>Yponomeutoidea</taxon>
        <taxon>Plutellidae</taxon>
        <taxon>Plutella</taxon>
    </lineage>
</organism>
<reference evidence="4" key="1">
    <citation type="submission" date="2020-11" db="EMBL/GenBank/DDBJ databases">
        <authorList>
            <person name="Whiteford S."/>
        </authorList>
    </citation>
    <scope>NUCLEOTIDE SEQUENCE</scope>
</reference>
<dbReference type="Gene3D" id="1.25.40.20">
    <property type="entry name" value="Ankyrin repeat-containing domain"/>
    <property type="match status" value="1"/>
</dbReference>
<feature type="region of interest" description="Disordered" evidence="2">
    <location>
        <begin position="174"/>
        <end position="194"/>
    </location>
</feature>
<feature type="compositionally biased region" description="Low complexity" evidence="2">
    <location>
        <begin position="876"/>
        <end position="898"/>
    </location>
</feature>
<dbReference type="PROSITE" id="PS51376">
    <property type="entry name" value="DBB"/>
    <property type="match status" value="1"/>
</dbReference>
<sequence length="1029" mass="116703">MGPQFDYCLRATNNPSYFALTDKESQDVPDSRAPAEVCSRSAPGRVWAEGARAGRGAEGVRSLGAARRKEPESPRRREFRALLRSLSAREPEQAEGFLRGQPRPGDRAPGDMRHTSTAPRIKKGKISSTVVTPNGLQEREEVFYTIPLQGRRRHSVSGYLATGPGGLGEVTVVPSEVPTMPPPKPQASDEEVRRRRPRNFPFKEMEDISILWSSGSPESALWSDYLVASFDKIMSQRARHHYRVTPMTVEELMGPDSQEKLNKLAKAQLQIVIICPKLTAKMADLKRETNMENLFKVDKVLVMLLGVEKTDVVADNAADYPSIDQWQMMSVREKDTSFVDTFLTSAVGILRTKDCRDTATDRTSFSIVPKKVKLGQSRVIALLNDPIREEDSIKIMVDKKGEVIHINTFKKRNPYTLQFDIPESCLEVSMLVWVRVSKNGQPLGRRQIKCESRLRELDQLLRASDHPLEFMCQTLGFKATSKEQLDSWMLNAFQKNIPPHFNLLASPEQFNPKSDVSSGEEYPTLLHWAARFGLERLCWQLLECPGGGAACALRNVRHLTPAELAREQRHDKLADVLASHLQMNEFSNMYYYLKNMTENNDDDNNKENKMEEELRIVESEDTVDFPNYTNDPAKEENKEITDPFSEVCTQNLEENLKKEYEKKRPSLKLPKVSEQLYQNDFAAHTEAVDRVQQAIEHDYLVQPSNIKVESPKFKCNNFYVNSSRLTPQHSDNIFLYSPTEESKSFTIDTPTSDICQINLNTKDIRSSASIKSGKESCPLTGQEELAEIINDFKNNVFTISEVEKLVMEWKNRNETQQSLKEKQEQLNKMRVEYDKIQQKIKDHMKRPTPFERVKKMFSKNKSKHSENGSIEKRNGSTRPNSSLSESSSSSGRLSTVSGGSVGETNSVQSEMDDKARSIISSSTLTMHSATSDIDHKLDDYLIPPPPRPLNGGPQLTTFGHPRHDQLNRGQHMATIVERETSASRERLDCADARNGTHLLLNFTNRDRLPSRCDDRDGAHMYMNISATHT</sequence>
<feature type="compositionally biased region" description="Basic and acidic residues" evidence="2">
    <location>
        <begin position="67"/>
        <end position="78"/>
    </location>
</feature>
<dbReference type="GO" id="GO:0005829">
    <property type="term" value="C:cytosol"/>
    <property type="evidence" value="ECO:0007669"/>
    <property type="project" value="TreeGrafter"/>
</dbReference>
<feature type="region of interest" description="Disordered" evidence="2">
    <location>
        <begin position="90"/>
        <end position="120"/>
    </location>
</feature>
<dbReference type="SMART" id="SM01282">
    <property type="entry name" value="DBB"/>
    <property type="match status" value="1"/>
</dbReference>
<evidence type="ECO:0000256" key="2">
    <source>
        <dbReference type="SAM" id="MobiDB-lite"/>
    </source>
</evidence>
<protein>
    <submittedName>
        <fullName evidence="4">(diamondback moth) hypothetical protein</fullName>
    </submittedName>
</protein>
<dbReference type="InterPro" id="IPR036770">
    <property type="entry name" value="Ankyrin_rpt-contain_sf"/>
</dbReference>
<dbReference type="Gene3D" id="3.40.50.10140">
    <property type="entry name" value="Toll/interleukin-1 receptor homology (TIR) domain"/>
    <property type="match status" value="1"/>
</dbReference>
<name>A0A8S4EVE6_PLUXY</name>
<dbReference type="GO" id="GO:0005068">
    <property type="term" value="F:transmembrane receptor protein tyrosine kinase adaptor activity"/>
    <property type="evidence" value="ECO:0007669"/>
    <property type="project" value="TreeGrafter"/>
</dbReference>
<dbReference type="Pfam" id="PF14545">
    <property type="entry name" value="DBB"/>
    <property type="match status" value="1"/>
</dbReference>
<dbReference type="InterPro" id="IPR017893">
    <property type="entry name" value="DBB_domain"/>
</dbReference>
<feature type="region of interest" description="Disordered" evidence="2">
    <location>
        <begin position="49"/>
        <end position="78"/>
    </location>
</feature>
<keyword evidence="5" id="KW-1185">Reference proteome</keyword>
<feature type="compositionally biased region" description="Basic and acidic residues" evidence="2">
    <location>
        <begin position="863"/>
        <end position="874"/>
    </location>
</feature>
<feature type="domain" description="DBB" evidence="3">
    <location>
        <begin position="367"/>
        <end position="504"/>
    </location>
</feature>
<evidence type="ECO:0000259" key="3">
    <source>
        <dbReference type="PROSITE" id="PS51376"/>
    </source>
</evidence>
<dbReference type="AlphaFoldDB" id="A0A8S4EVE6"/>
<feature type="compositionally biased region" description="Basic and acidic residues" evidence="2">
    <location>
        <begin position="104"/>
        <end position="114"/>
    </location>
</feature>
<feature type="coiled-coil region" evidence="1">
    <location>
        <begin position="593"/>
        <end position="620"/>
    </location>
</feature>
<gene>
    <name evidence="4" type="ORF">PLXY2_LOCUS6792</name>
</gene>
<dbReference type="InterPro" id="IPR052446">
    <property type="entry name" value="B-cell_PI3K-Signaling_Adptrs"/>
</dbReference>
<keyword evidence="1" id="KW-0175">Coiled coil</keyword>
<accession>A0A8S4EVE6</accession>
<evidence type="ECO:0000313" key="5">
    <source>
        <dbReference type="Proteomes" id="UP000653454"/>
    </source>
</evidence>
<dbReference type="InterPro" id="IPR035897">
    <property type="entry name" value="Toll_tir_struct_dom_sf"/>
</dbReference>
<dbReference type="GO" id="GO:0005104">
    <property type="term" value="F:fibroblast growth factor receptor binding"/>
    <property type="evidence" value="ECO:0007669"/>
    <property type="project" value="TreeGrafter"/>
</dbReference>